<keyword evidence="2 7" id="KW-0441">Lipid A biosynthesis</keyword>
<dbReference type="NCBIfam" id="NF002060">
    <property type="entry name" value="PRK00892.1"/>
    <property type="match status" value="1"/>
</dbReference>
<accession>A0A2C8F5N2</accession>
<protein>
    <recommendedName>
        <fullName evidence="7">UDP-3-O-acylglucosamine N-acyltransferase</fullName>
        <ecNumber evidence="7">2.3.1.191</ecNumber>
    </recommendedName>
</protein>
<dbReference type="NCBIfam" id="TIGR01853">
    <property type="entry name" value="lipid_A_lpxD"/>
    <property type="match status" value="1"/>
</dbReference>
<evidence type="ECO:0000256" key="5">
    <source>
        <dbReference type="ARBA" id="ARBA00023098"/>
    </source>
</evidence>
<keyword evidence="3 7" id="KW-0808">Transferase</keyword>
<evidence type="ECO:0000313" key="9">
    <source>
        <dbReference type="EMBL" id="SOB57119.1"/>
    </source>
</evidence>
<feature type="domain" description="UDP-3-O-[3-hydroxymyristoyl] glucosamine N-acyltransferase non-repeat region" evidence="8">
    <location>
        <begin position="20"/>
        <end position="85"/>
    </location>
</feature>
<evidence type="ECO:0000256" key="3">
    <source>
        <dbReference type="ARBA" id="ARBA00022679"/>
    </source>
</evidence>
<dbReference type="Proteomes" id="UP000219215">
    <property type="component" value="Chromosome DPRO"/>
</dbReference>
<keyword evidence="6 7" id="KW-0012">Acyltransferase</keyword>
<comment type="pathway">
    <text evidence="7">Bacterial outer membrane biogenesis; LPS lipid A biosynthesis.</text>
</comment>
<comment type="function">
    <text evidence="7">Catalyzes the N-acylation of UDP-3-O-acylglucosamine using 3-hydroxyacyl-ACP as the acyl donor. Is involved in the biosynthesis of lipid A, a phosphorylated glycolipid that anchors the lipopolysaccharide to the outer membrane of the cell.</text>
</comment>
<dbReference type="GO" id="GO:0016020">
    <property type="term" value="C:membrane"/>
    <property type="evidence" value="ECO:0007669"/>
    <property type="project" value="GOC"/>
</dbReference>
<dbReference type="EMBL" id="LT907975">
    <property type="protein sequence ID" value="SOB57119.1"/>
    <property type="molecule type" value="Genomic_DNA"/>
</dbReference>
<dbReference type="GO" id="GO:0103118">
    <property type="term" value="F:UDP-3-O-[(3R)-3-hydroxyacyl]-glucosamine N-acyltransferase activity"/>
    <property type="evidence" value="ECO:0007669"/>
    <property type="project" value="UniProtKB-EC"/>
</dbReference>
<dbReference type="EC" id="2.3.1.191" evidence="7"/>
<evidence type="ECO:0000256" key="6">
    <source>
        <dbReference type="ARBA" id="ARBA00023315"/>
    </source>
</evidence>
<sequence>MKILLSALAEKLGLEYTGDDIEITGVNTLEKAGNDQISFLVNPKYADLMESTRAGCVLTSGPHADKTKRALISSNVYMDLAKIVEMFAEPQGCLTGISDMAFVHPEAVVPDSVTVYPFVFIGANATIGEGTVLFPGVYIGEKTSIGSNCLFYPNAVVMGGLSIGDNAILQPGAVIGGDGYGYAQTPMGHQKIPQIGNVAIGDNVEIGSNTAIDRAALDTTKIGNGTKIDNLVQIGHNVEVGEHCLIIGQVGIGGSTKVGNGVVLAGQVGVADNAEIGDGAMIGAQSGIAGNVEPGSKLAGSPAMPAGTFLRASSVCLPKLPDLFKRVKKLEKELAAVKLAAENGDNDA</sequence>
<dbReference type="InterPro" id="IPR020573">
    <property type="entry name" value="UDP_GlcNAc_AcTrfase_non-rep"/>
</dbReference>
<dbReference type="OrthoDB" id="9784739at2"/>
<dbReference type="RefSeq" id="WP_097010429.1">
    <property type="nucleotide sequence ID" value="NZ_LT907975.1"/>
</dbReference>
<dbReference type="HAMAP" id="MF_00523">
    <property type="entry name" value="LpxD"/>
    <property type="match status" value="1"/>
</dbReference>
<dbReference type="InterPro" id="IPR011004">
    <property type="entry name" value="Trimer_LpxA-like_sf"/>
</dbReference>
<reference evidence="10" key="1">
    <citation type="submission" date="2017-09" db="EMBL/GenBank/DDBJ databases">
        <authorList>
            <person name="Regsiter A."/>
            <person name="William W."/>
        </authorList>
    </citation>
    <scope>NUCLEOTIDE SEQUENCE [LARGE SCALE GENOMIC DNA]</scope>
    <source>
        <strain evidence="10">500-1</strain>
    </source>
</reference>
<dbReference type="Pfam" id="PF04613">
    <property type="entry name" value="LpxD"/>
    <property type="match status" value="1"/>
</dbReference>
<dbReference type="PROSITE" id="PS00101">
    <property type="entry name" value="HEXAPEP_TRANSFERASES"/>
    <property type="match status" value="1"/>
</dbReference>
<keyword evidence="10" id="KW-1185">Reference proteome</keyword>
<dbReference type="Gene3D" id="3.40.1390.10">
    <property type="entry name" value="MurE/MurF, N-terminal domain"/>
    <property type="match status" value="1"/>
</dbReference>
<dbReference type="Gene3D" id="2.160.10.10">
    <property type="entry name" value="Hexapeptide repeat proteins"/>
    <property type="match status" value="1"/>
</dbReference>
<keyword evidence="4 7" id="KW-0677">Repeat</keyword>
<dbReference type="InterPro" id="IPR001451">
    <property type="entry name" value="Hexapep"/>
</dbReference>
<dbReference type="PANTHER" id="PTHR43378">
    <property type="entry name" value="UDP-3-O-ACYLGLUCOSAMINE N-ACYLTRANSFERASE"/>
    <property type="match status" value="1"/>
</dbReference>
<dbReference type="Pfam" id="PF00132">
    <property type="entry name" value="Hexapep"/>
    <property type="match status" value="2"/>
</dbReference>
<dbReference type="InterPro" id="IPR007691">
    <property type="entry name" value="LpxD"/>
</dbReference>
<evidence type="ECO:0000259" key="8">
    <source>
        <dbReference type="Pfam" id="PF04613"/>
    </source>
</evidence>
<dbReference type="SUPFAM" id="SSF51161">
    <property type="entry name" value="Trimeric LpxA-like enzymes"/>
    <property type="match status" value="1"/>
</dbReference>
<evidence type="ECO:0000256" key="1">
    <source>
        <dbReference type="ARBA" id="ARBA00022516"/>
    </source>
</evidence>
<dbReference type="CDD" id="cd03352">
    <property type="entry name" value="LbH_LpxD"/>
    <property type="match status" value="1"/>
</dbReference>
<evidence type="ECO:0000256" key="4">
    <source>
        <dbReference type="ARBA" id="ARBA00022737"/>
    </source>
</evidence>
<evidence type="ECO:0000256" key="7">
    <source>
        <dbReference type="HAMAP-Rule" id="MF_00523"/>
    </source>
</evidence>
<dbReference type="GO" id="GO:0016410">
    <property type="term" value="F:N-acyltransferase activity"/>
    <property type="evidence" value="ECO:0007669"/>
    <property type="project" value="InterPro"/>
</dbReference>
<proteinExistence type="inferred from homology"/>
<evidence type="ECO:0000313" key="10">
    <source>
        <dbReference type="Proteomes" id="UP000219215"/>
    </source>
</evidence>
<dbReference type="GO" id="GO:0009245">
    <property type="term" value="P:lipid A biosynthetic process"/>
    <property type="evidence" value="ECO:0007669"/>
    <property type="project" value="UniProtKB-UniRule"/>
</dbReference>
<comment type="subunit">
    <text evidence="7">Homotrimer.</text>
</comment>
<gene>
    <name evidence="7 9" type="primary">lpxD</name>
    <name evidence="9" type="ORF">DPRO_0240</name>
</gene>
<dbReference type="UniPathway" id="UPA00973"/>
<feature type="active site" description="Proton acceptor" evidence="7">
    <location>
        <position position="236"/>
    </location>
</feature>
<dbReference type="PANTHER" id="PTHR43378:SF2">
    <property type="entry name" value="UDP-3-O-ACYLGLUCOSAMINE N-ACYLTRANSFERASE 1, MITOCHONDRIAL-RELATED"/>
    <property type="match status" value="1"/>
</dbReference>
<dbReference type="InterPro" id="IPR018357">
    <property type="entry name" value="Hexapep_transf_CS"/>
</dbReference>
<dbReference type="KEGG" id="pprf:DPRO_0240"/>
<comment type="catalytic activity">
    <reaction evidence="7">
        <text>a UDP-3-O-[(3R)-3-hydroxyacyl]-alpha-D-glucosamine + a (3R)-hydroxyacyl-[ACP] = a UDP-2-N,3-O-bis[(3R)-3-hydroxyacyl]-alpha-D-glucosamine + holo-[ACP] + H(+)</text>
        <dbReference type="Rhea" id="RHEA:53836"/>
        <dbReference type="Rhea" id="RHEA-COMP:9685"/>
        <dbReference type="Rhea" id="RHEA-COMP:9945"/>
        <dbReference type="ChEBI" id="CHEBI:15378"/>
        <dbReference type="ChEBI" id="CHEBI:64479"/>
        <dbReference type="ChEBI" id="CHEBI:78827"/>
        <dbReference type="ChEBI" id="CHEBI:137740"/>
        <dbReference type="ChEBI" id="CHEBI:137748"/>
        <dbReference type="EC" id="2.3.1.191"/>
    </reaction>
</comment>
<keyword evidence="1 7" id="KW-0444">Lipid biosynthesis</keyword>
<organism evidence="9 10">
    <name type="scientific">Pseudodesulfovibrio profundus</name>
    <dbReference type="NCBI Taxonomy" id="57320"/>
    <lineage>
        <taxon>Bacteria</taxon>
        <taxon>Pseudomonadati</taxon>
        <taxon>Thermodesulfobacteriota</taxon>
        <taxon>Desulfovibrionia</taxon>
        <taxon>Desulfovibrionales</taxon>
        <taxon>Desulfovibrionaceae</taxon>
    </lineage>
</organism>
<evidence type="ECO:0000256" key="2">
    <source>
        <dbReference type="ARBA" id="ARBA00022556"/>
    </source>
</evidence>
<name>A0A2C8F5N2_9BACT</name>
<comment type="similarity">
    <text evidence="7">Belongs to the transferase hexapeptide repeat family. LpxD subfamily.</text>
</comment>
<dbReference type="AlphaFoldDB" id="A0A2C8F5N2"/>
<keyword evidence="5 7" id="KW-0443">Lipid metabolism</keyword>